<dbReference type="Pfam" id="PF02466">
    <property type="entry name" value="Tim17"/>
    <property type="match status" value="1"/>
</dbReference>
<keyword evidence="4 5" id="KW-0472">Membrane</keyword>
<name>A0A0K9Q191_ZOSMR</name>
<evidence type="ECO:0000313" key="7">
    <source>
        <dbReference type="Proteomes" id="UP000036987"/>
    </source>
</evidence>
<dbReference type="GO" id="GO:0045036">
    <property type="term" value="P:protein targeting to chloroplast"/>
    <property type="evidence" value="ECO:0000318"/>
    <property type="project" value="GO_Central"/>
</dbReference>
<sequence length="55" mass="6045">LCYKKHHLYSNFTFAVLSGVHSLVVCFMKKLRGKDDVINTGIAGCWTGLALSFPG</sequence>
<comment type="caution">
    <text evidence="6">The sequence shown here is derived from an EMBL/GenBank/DDBJ whole genome shotgun (WGS) entry which is preliminary data.</text>
</comment>
<evidence type="ECO:0000256" key="5">
    <source>
        <dbReference type="SAM" id="Phobius"/>
    </source>
</evidence>
<evidence type="ECO:0008006" key="8">
    <source>
        <dbReference type="Google" id="ProtNLM"/>
    </source>
</evidence>
<accession>A0A0K9Q191</accession>
<evidence type="ECO:0000256" key="1">
    <source>
        <dbReference type="ARBA" id="ARBA00004141"/>
    </source>
</evidence>
<keyword evidence="3 5" id="KW-1133">Transmembrane helix</keyword>
<dbReference type="PANTHER" id="PTHR14110:SF1">
    <property type="entry name" value="CHLOROPLASTIC IMPORT INNER MEMBRANE TRANSLOCASE SUBUNIT TIM22-2-RELATED"/>
    <property type="match status" value="1"/>
</dbReference>
<gene>
    <name evidence="6" type="ORF">ZOSMA_1216G00030</name>
</gene>
<keyword evidence="7" id="KW-1185">Reference proteome</keyword>
<dbReference type="PANTHER" id="PTHR14110">
    <property type="entry name" value="MITOCHONDRIAL IMPORT INNER MEMBRANE TRANSLOCASE SUBUNIT TIM22"/>
    <property type="match status" value="1"/>
</dbReference>
<dbReference type="GO" id="GO:0045039">
    <property type="term" value="P:protein insertion into mitochondrial inner membrane"/>
    <property type="evidence" value="ECO:0007669"/>
    <property type="project" value="InterPro"/>
</dbReference>
<dbReference type="GO" id="GO:0042721">
    <property type="term" value="C:TIM22 mitochondrial import inner membrane insertion complex"/>
    <property type="evidence" value="ECO:0007669"/>
    <property type="project" value="InterPro"/>
</dbReference>
<comment type="subcellular location">
    <subcellularLocation>
        <location evidence="1">Membrane</location>
        <topology evidence="1">Multi-pass membrane protein</topology>
    </subcellularLocation>
</comment>
<dbReference type="AlphaFoldDB" id="A0A0K9Q191"/>
<dbReference type="Proteomes" id="UP000036987">
    <property type="component" value="Unassembled WGS sequence"/>
</dbReference>
<dbReference type="GO" id="GO:0009941">
    <property type="term" value="C:chloroplast envelope"/>
    <property type="evidence" value="ECO:0000318"/>
    <property type="project" value="GO_Central"/>
</dbReference>
<evidence type="ECO:0000256" key="3">
    <source>
        <dbReference type="ARBA" id="ARBA00022989"/>
    </source>
</evidence>
<reference evidence="7" key="1">
    <citation type="journal article" date="2016" name="Nature">
        <title>The genome of the seagrass Zostera marina reveals angiosperm adaptation to the sea.</title>
        <authorList>
            <person name="Olsen J.L."/>
            <person name="Rouze P."/>
            <person name="Verhelst B."/>
            <person name="Lin Y.-C."/>
            <person name="Bayer T."/>
            <person name="Collen J."/>
            <person name="Dattolo E."/>
            <person name="De Paoli E."/>
            <person name="Dittami S."/>
            <person name="Maumus F."/>
            <person name="Michel G."/>
            <person name="Kersting A."/>
            <person name="Lauritano C."/>
            <person name="Lohaus R."/>
            <person name="Toepel M."/>
            <person name="Tonon T."/>
            <person name="Vanneste K."/>
            <person name="Amirebrahimi M."/>
            <person name="Brakel J."/>
            <person name="Bostroem C."/>
            <person name="Chovatia M."/>
            <person name="Grimwood J."/>
            <person name="Jenkins J.W."/>
            <person name="Jueterbock A."/>
            <person name="Mraz A."/>
            <person name="Stam W.T."/>
            <person name="Tice H."/>
            <person name="Bornberg-Bauer E."/>
            <person name="Green P.J."/>
            <person name="Pearson G.A."/>
            <person name="Procaccini G."/>
            <person name="Duarte C.M."/>
            <person name="Schmutz J."/>
            <person name="Reusch T.B.H."/>
            <person name="Van de Peer Y."/>
        </authorList>
    </citation>
    <scope>NUCLEOTIDE SEQUENCE [LARGE SCALE GENOMIC DNA]</scope>
    <source>
        <strain evidence="7">cv. Finnish</strain>
    </source>
</reference>
<feature type="transmembrane region" description="Helical" evidence="5">
    <location>
        <begin position="6"/>
        <end position="28"/>
    </location>
</feature>
<feature type="non-terminal residue" evidence="6">
    <location>
        <position position="1"/>
    </location>
</feature>
<dbReference type="InterPro" id="IPR039175">
    <property type="entry name" value="TIM22"/>
</dbReference>
<keyword evidence="2 5" id="KW-0812">Transmembrane</keyword>
<dbReference type="STRING" id="29655.A0A0K9Q191"/>
<dbReference type="EMBL" id="LFYR01000231">
    <property type="protein sequence ID" value="KMZ74909.1"/>
    <property type="molecule type" value="Genomic_DNA"/>
</dbReference>
<evidence type="ECO:0000256" key="4">
    <source>
        <dbReference type="ARBA" id="ARBA00023136"/>
    </source>
</evidence>
<dbReference type="OrthoDB" id="1913277at2759"/>
<organism evidence="6 7">
    <name type="scientific">Zostera marina</name>
    <name type="common">Eelgrass</name>
    <dbReference type="NCBI Taxonomy" id="29655"/>
    <lineage>
        <taxon>Eukaryota</taxon>
        <taxon>Viridiplantae</taxon>
        <taxon>Streptophyta</taxon>
        <taxon>Embryophyta</taxon>
        <taxon>Tracheophyta</taxon>
        <taxon>Spermatophyta</taxon>
        <taxon>Magnoliopsida</taxon>
        <taxon>Liliopsida</taxon>
        <taxon>Zosteraceae</taxon>
        <taxon>Zostera</taxon>
    </lineage>
</organism>
<evidence type="ECO:0000313" key="6">
    <source>
        <dbReference type="EMBL" id="KMZ74909.1"/>
    </source>
</evidence>
<evidence type="ECO:0000256" key="2">
    <source>
        <dbReference type="ARBA" id="ARBA00022692"/>
    </source>
</evidence>
<proteinExistence type="predicted"/>
<protein>
    <recommendedName>
        <fullName evidence="8">Mitochondrial import inner membrane translocase subunit Tim17/Tim22/Tim23 family protein</fullName>
    </recommendedName>
</protein>
<dbReference type="GO" id="GO:0008320">
    <property type="term" value="F:protein transmembrane transporter activity"/>
    <property type="evidence" value="ECO:0000318"/>
    <property type="project" value="GO_Central"/>
</dbReference>